<dbReference type="AlphaFoldDB" id="F4GII2"/>
<gene>
    <name evidence="1" type="ordered locus">Spico_0462</name>
</gene>
<evidence type="ECO:0008006" key="3">
    <source>
        <dbReference type="Google" id="ProtNLM"/>
    </source>
</evidence>
<organism evidence="1 2">
    <name type="scientific">Parasphaerochaeta coccoides (strain ATCC BAA-1237 / DSM 17374 / SPN1)</name>
    <name type="common">Sphaerochaeta coccoides</name>
    <dbReference type="NCBI Taxonomy" id="760011"/>
    <lineage>
        <taxon>Bacteria</taxon>
        <taxon>Pseudomonadati</taxon>
        <taxon>Spirochaetota</taxon>
        <taxon>Spirochaetia</taxon>
        <taxon>Spirochaetales</taxon>
        <taxon>Sphaerochaetaceae</taxon>
        <taxon>Parasphaerochaeta</taxon>
    </lineage>
</organism>
<reference evidence="1 2" key="2">
    <citation type="journal article" date="2012" name="Stand. Genomic Sci.">
        <title>Complete genome sequence of the termite hindgut bacterium Spirochaeta coccoides type strain (SPN1(T)), reclassification in the genus Sphaerochaeta as Sphaerochaeta coccoides comb. nov. and emendations of the family Spirochaetaceae and the genus Sphaerochaeta.</title>
        <authorList>
            <person name="Abt B."/>
            <person name="Han C."/>
            <person name="Scheuner C."/>
            <person name="Lu M."/>
            <person name="Lapidus A."/>
            <person name="Nolan M."/>
            <person name="Lucas S."/>
            <person name="Hammon N."/>
            <person name="Deshpande S."/>
            <person name="Cheng J.F."/>
            <person name="Tapia R."/>
            <person name="Goodwin L.A."/>
            <person name="Pitluck S."/>
            <person name="Liolios K."/>
            <person name="Pagani I."/>
            <person name="Ivanova N."/>
            <person name="Mavromatis K."/>
            <person name="Mikhailova N."/>
            <person name="Huntemann M."/>
            <person name="Pati A."/>
            <person name="Chen A."/>
            <person name="Palaniappan K."/>
            <person name="Land M."/>
            <person name="Hauser L."/>
            <person name="Brambilla E.M."/>
            <person name="Rohde M."/>
            <person name="Spring S."/>
            <person name="Gronow S."/>
            <person name="Goker M."/>
            <person name="Woyke T."/>
            <person name="Bristow J."/>
            <person name="Eisen J.A."/>
            <person name="Markowitz V."/>
            <person name="Hugenholtz P."/>
            <person name="Kyrpides N.C."/>
            <person name="Klenk H.P."/>
            <person name="Detter J.C."/>
        </authorList>
    </citation>
    <scope>NUCLEOTIDE SEQUENCE [LARGE SCALE GENOMIC DNA]</scope>
    <source>
        <strain evidence="2">ATCC BAA-1237 / DSM 17374 / SPN1</strain>
    </source>
</reference>
<dbReference type="HOGENOM" id="CLU_080981_1_0_12"/>
<dbReference type="Proteomes" id="UP000007939">
    <property type="component" value="Chromosome"/>
</dbReference>
<evidence type="ECO:0000313" key="1">
    <source>
        <dbReference type="EMBL" id="AEC01690.1"/>
    </source>
</evidence>
<dbReference type="eggNOG" id="ENOG5032SGE">
    <property type="taxonomic scope" value="Bacteria"/>
</dbReference>
<name>F4GII2_PARC1</name>
<dbReference type="KEGG" id="scc:Spico_0462"/>
<dbReference type="RefSeq" id="WP_013739086.1">
    <property type="nucleotide sequence ID" value="NC_015436.1"/>
</dbReference>
<dbReference type="STRING" id="760011.Spico_0462"/>
<dbReference type="OrthoDB" id="5393676at2"/>
<keyword evidence="2" id="KW-1185">Reference proteome</keyword>
<sequence>MSSLERTILFHCAPVISGIKPAGLVSCAGMMRKEGFASELSALAADMDGTGLAFRTVCRCLSHELLLVYHERALEAQLSLPAISSYLKSLGYPVDGTLEDLLGNLCSTLGCGTSFPHEVGLFLGYPLHDVLGFIDSKGQKSLLDGYWKVYAHQEKAQEIFSCYDRCRERLCRLYDHGYSFRQLAGVA</sequence>
<dbReference type="InterPro" id="IPR024523">
    <property type="entry name" value="DUF3793"/>
</dbReference>
<evidence type="ECO:0000313" key="2">
    <source>
        <dbReference type="Proteomes" id="UP000007939"/>
    </source>
</evidence>
<accession>F4GII2</accession>
<protein>
    <recommendedName>
        <fullName evidence="3">DUF3793 domain-containing protein</fullName>
    </recommendedName>
</protein>
<reference evidence="2" key="1">
    <citation type="submission" date="2011-04" db="EMBL/GenBank/DDBJ databases">
        <title>The complete genome of Spirochaeta coccoides DSM 17374.</title>
        <authorList>
            <person name="Lucas S."/>
            <person name="Copeland A."/>
            <person name="Lapidus A."/>
            <person name="Bruce D."/>
            <person name="Goodwin L."/>
            <person name="Pitluck S."/>
            <person name="Peters L."/>
            <person name="Kyrpides N."/>
            <person name="Mavromatis K."/>
            <person name="Pagani I."/>
            <person name="Ivanova N."/>
            <person name="Ovchinnikova G."/>
            <person name="Lu M."/>
            <person name="Detter J.C."/>
            <person name="Tapia R."/>
            <person name="Han C."/>
            <person name="Land M."/>
            <person name="Hauser L."/>
            <person name="Markowitz V."/>
            <person name="Cheng J.-F."/>
            <person name="Hugenholtz P."/>
            <person name="Woyke T."/>
            <person name="Wu D."/>
            <person name="Spring S."/>
            <person name="Schroeder M."/>
            <person name="Brambilla E."/>
            <person name="Klenk H.-P."/>
            <person name="Eisen J.A."/>
        </authorList>
    </citation>
    <scope>NUCLEOTIDE SEQUENCE [LARGE SCALE GENOMIC DNA]</scope>
    <source>
        <strain evidence="2">ATCC BAA-1237 / DSM 17374 / SPN1</strain>
    </source>
</reference>
<dbReference type="Pfam" id="PF12672">
    <property type="entry name" value="DUF3793"/>
    <property type="match status" value="1"/>
</dbReference>
<dbReference type="EMBL" id="CP002659">
    <property type="protein sequence ID" value="AEC01690.1"/>
    <property type="molecule type" value="Genomic_DNA"/>
</dbReference>
<proteinExistence type="predicted"/>